<accession>A0A061QY38</accession>
<dbReference type="FunFam" id="3.40.850.10:FF:000113">
    <property type="entry name" value="Kinesin-like protein"/>
    <property type="match status" value="1"/>
</dbReference>
<feature type="region of interest" description="Disordered" evidence="9">
    <location>
        <begin position="1"/>
        <end position="54"/>
    </location>
</feature>
<sequence length="768" mass="84013">MTTRIPRVPLTTVDPNTLHNKGTKPDAEKPSERISVKRQRTEDSSRSLQDQEGWEAISASTGLTVQGLLDTKMTGKNKHDLKGKLEQCMGYIKQLRACVRYLDTEAQMLEADRDSLEASMLELQQEKEGEAASAKQREAGLGQELSDKQQQLAEAGEALQELERCKLELEGCLRDSRAANEQSAERMRSLEAELQRVVSQQEDVQKQASHAQDQYNKAQEYIANLQEYNAQKQRESIALNNERAALQEEHKALSSEVARLTASNTVTQAQLESCKADLIESQGSRAAAQDECMRLRTELLHATTERDTLASQLAEATAKLKEFESSTGRVMTDLQAVTKAKEDLEEKSASQEALVRTLREELADVGGRSRAALEEGAKLSAAKSALEQTVAELQSQLRVATGQIHAHEAHRRKLHNTIQDMKGNIRVFCRLRPHVEEEGTGVIRPLLEDGSSHGTGVEVTMPGTEDGHPGPQHLFTFDRVFGPAASQDDVFLEISQLVQSALDGQKVCIFAYGQTGSGKTHTMLGEPENPGMIPRAMDKIFESSRGLQAQGWEFRMRASMMEIYNEEYRDLLGKGAAPPRGHKVVHDACGNTTVSDLTVIDVMQSGGVETLMKRALSQRSIGATALNERSSRSHCVFTLRIEGSCQGTGESSNGVLNLIDLAGSERLSKSMSVGDRLKETQAINKSLSALGDVICAIGSKAEHIPYRNSKLTWFLQPCLGGGAKTLMFVNLSPASQAAGESLCSLRFASKVNACEIGAARSRSGPLKN</sequence>
<protein>
    <recommendedName>
        <fullName evidence="7">Kinesin-like protein</fullName>
    </recommendedName>
</protein>
<dbReference type="PANTHER" id="PTHR47972">
    <property type="entry name" value="KINESIN-LIKE PROTEIN KLP-3"/>
    <property type="match status" value="1"/>
</dbReference>
<evidence type="ECO:0000256" key="5">
    <source>
        <dbReference type="ARBA" id="ARBA00023175"/>
    </source>
</evidence>
<dbReference type="PRINTS" id="PR00380">
    <property type="entry name" value="KINESINHEAVY"/>
</dbReference>
<evidence type="ECO:0000259" key="10">
    <source>
        <dbReference type="PROSITE" id="PS50067"/>
    </source>
</evidence>
<feature type="coiled-coil region" evidence="8">
    <location>
        <begin position="306"/>
        <end position="403"/>
    </location>
</feature>
<evidence type="ECO:0000256" key="8">
    <source>
        <dbReference type="SAM" id="Coils"/>
    </source>
</evidence>
<feature type="region of interest" description="Disordered" evidence="9">
    <location>
        <begin position="123"/>
        <end position="149"/>
    </location>
</feature>
<dbReference type="GO" id="GO:0003777">
    <property type="term" value="F:microtubule motor activity"/>
    <property type="evidence" value="ECO:0007669"/>
    <property type="project" value="InterPro"/>
</dbReference>
<dbReference type="GO" id="GO:0005874">
    <property type="term" value="C:microtubule"/>
    <property type="evidence" value="ECO:0007669"/>
    <property type="project" value="UniProtKB-KW"/>
</dbReference>
<feature type="compositionally biased region" description="Basic and acidic residues" evidence="9">
    <location>
        <begin position="23"/>
        <end position="45"/>
    </location>
</feature>
<keyword evidence="8" id="KW-0175">Coiled coil</keyword>
<dbReference type="PANTHER" id="PTHR47972:SF45">
    <property type="entry name" value="PROTEIN CLARET SEGREGATIONAL"/>
    <property type="match status" value="1"/>
</dbReference>
<evidence type="ECO:0000256" key="6">
    <source>
        <dbReference type="PROSITE-ProRule" id="PRU00283"/>
    </source>
</evidence>
<dbReference type="InterPro" id="IPR019821">
    <property type="entry name" value="Kinesin_motor_CS"/>
</dbReference>
<dbReference type="SUPFAM" id="SSF90257">
    <property type="entry name" value="Myosin rod fragments"/>
    <property type="match status" value="1"/>
</dbReference>
<feature type="domain" description="Kinesin motor" evidence="10">
    <location>
        <begin position="424"/>
        <end position="754"/>
    </location>
</feature>
<feature type="compositionally biased region" description="Basic and acidic residues" evidence="9">
    <location>
        <begin position="124"/>
        <end position="138"/>
    </location>
</feature>
<keyword evidence="2 7" id="KW-0493">Microtubule</keyword>
<dbReference type="InterPro" id="IPR036961">
    <property type="entry name" value="Kinesin_motor_dom_sf"/>
</dbReference>
<dbReference type="PROSITE" id="PS50067">
    <property type="entry name" value="KINESIN_MOTOR_2"/>
    <property type="match status" value="1"/>
</dbReference>
<evidence type="ECO:0000256" key="2">
    <source>
        <dbReference type="ARBA" id="ARBA00022701"/>
    </source>
</evidence>
<evidence type="ECO:0000256" key="7">
    <source>
        <dbReference type="RuleBase" id="RU000394"/>
    </source>
</evidence>
<evidence type="ECO:0000256" key="1">
    <source>
        <dbReference type="ARBA" id="ARBA00010899"/>
    </source>
</evidence>
<comment type="similarity">
    <text evidence="1">Belongs to the TRAFAC class myosin-kinesin ATPase superfamily. Kinesin family. KIN-14 subfamily.</text>
</comment>
<keyword evidence="3 6" id="KW-0547">Nucleotide-binding</keyword>
<keyword evidence="5 6" id="KW-0505">Motor protein</keyword>
<dbReference type="Gene3D" id="1.20.5.340">
    <property type="match status" value="1"/>
</dbReference>
<dbReference type="InterPro" id="IPR027417">
    <property type="entry name" value="P-loop_NTPase"/>
</dbReference>
<evidence type="ECO:0000256" key="4">
    <source>
        <dbReference type="ARBA" id="ARBA00022840"/>
    </source>
</evidence>
<dbReference type="PROSITE" id="PS00411">
    <property type="entry name" value="KINESIN_MOTOR_1"/>
    <property type="match status" value="1"/>
</dbReference>
<evidence type="ECO:0000256" key="9">
    <source>
        <dbReference type="SAM" id="MobiDB-lite"/>
    </source>
</evidence>
<reference evidence="11" key="1">
    <citation type="submission" date="2014-05" db="EMBL/GenBank/DDBJ databases">
        <title>The transcriptome of the halophilic microalga Tetraselmis sp. GSL018 isolated from the Great Salt Lake, Utah.</title>
        <authorList>
            <person name="Jinkerson R.E."/>
            <person name="D'Adamo S."/>
            <person name="Posewitz M.C."/>
        </authorList>
    </citation>
    <scope>NUCLEOTIDE SEQUENCE</scope>
    <source>
        <strain evidence="11">GSL018</strain>
    </source>
</reference>
<dbReference type="GO" id="GO:0007018">
    <property type="term" value="P:microtubule-based movement"/>
    <property type="evidence" value="ECO:0007669"/>
    <property type="project" value="InterPro"/>
</dbReference>
<dbReference type="EMBL" id="GBEZ01023512">
    <property type="protein sequence ID" value="JAC63380.1"/>
    <property type="molecule type" value="Transcribed_RNA"/>
</dbReference>
<evidence type="ECO:0000256" key="3">
    <source>
        <dbReference type="ARBA" id="ARBA00022741"/>
    </source>
</evidence>
<dbReference type="Gene3D" id="3.40.850.10">
    <property type="entry name" value="Kinesin motor domain"/>
    <property type="match status" value="1"/>
</dbReference>
<dbReference type="SMART" id="SM00129">
    <property type="entry name" value="KISc"/>
    <property type="match status" value="1"/>
</dbReference>
<keyword evidence="4 6" id="KW-0067">ATP-binding</keyword>
<dbReference type="GO" id="GO:0008017">
    <property type="term" value="F:microtubule binding"/>
    <property type="evidence" value="ECO:0007669"/>
    <property type="project" value="InterPro"/>
</dbReference>
<evidence type="ECO:0000313" key="11">
    <source>
        <dbReference type="EMBL" id="JAC63380.1"/>
    </source>
</evidence>
<feature type="binding site" evidence="6">
    <location>
        <begin position="513"/>
        <end position="520"/>
    </location>
    <ligand>
        <name>ATP</name>
        <dbReference type="ChEBI" id="CHEBI:30616"/>
    </ligand>
</feature>
<dbReference type="CDD" id="cd01366">
    <property type="entry name" value="KISc_C_terminal"/>
    <property type="match status" value="1"/>
</dbReference>
<dbReference type="GO" id="GO:0005524">
    <property type="term" value="F:ATP binding"/>
    <property type="evidence" value="ECO:0007669"/>
    <property type="project" value="UniProtKB-UniRule"/>
</dbReference>
<name>A0A061QY38_9CHLO</name>
<organism evidence="11">
    <name type="scientific">Tetraselmis sp. GSL018</name>
    <dbReference type="NCBI Taxonomy" id="582737"/>
    <lineage>
        <taxon>Eukaryota</taxon>
        <taxon>Viridiplantae</taxon>
        <taxon>Chlorophyta</taxon>
        <taxon>core chlorophytes</taxon>
        <taxon>Chlorodendrophyceae</taxon>
        <taxon>Chlorodendrales</taxon>
        <taxon>Chlorodendraceae</taxon>
        <taxon>Tetraselmis</taxon>
    </lineage>
</organism>
<dbReference type="SUPFAM" id="SSF52540">
    <property type="entry name" value="P-loop containing nucleoside triphosphate hydrolases"/>
    <property type="match status" value="1"/>
</dbReference>
<proteinExistence type="inferred from homology"/>
<dbReference type="InterPro" id="IPR001752">
    <property type="entry name" value="Kinesin_motor_dom"/>
</dbReference>
<dbReference type="AlphaFoldDB" id="A0A061QY38"/>
<gene>
    <name evidence="11" type="primary">KIFC1</name>
    <name evidence="11" type="ORF">TSPGSL018_20812</name>
</gene>
<dbReference type="InterPro" id="IPR027640">
    <property type="entry name" value="Kinesin-like_fam"/>
</dbReference>
<dbReference type="Pfam" id="PF00225">
    <property type="entry name" value="Kinesin"/>
    <property type="match status" value="1"/>
</dbReference>